<gene>
    <name evidence="2" type="ORF">HLB29_06005</name>
</gene>
<evidence type="ECO:0000313" key="3">
    <source>
        <dbReference type="Proteomes" id="UP000713904"/>
    </source>
</evidence>
<keyword evidence="1" id="KW-1133">Transmembrane helix</keyword>
<feature type="transmembrane region" description="Helical" evidence="1">
    <location>
        <begin position="49"/>
        <end position="68"/>
    </location>
</feature>
<evidence type="ECO:0000256" key="1">
    <source>
        <dbReference type="SAM" id="Phobius"/>
    </source>
</evidence>
<sequence length="142" mass="16124">MRWVSDKFDVKSSILASIVITGYCFIVKAIFDIGIFIYNKNFGNWISNLTNGDIITLISVIVGILIIARKAYNSPDTGDEEIDATKYRFYRVVLVLVALVATIAYNKEPFKLVITTMPTLYYIIIGLIVIIAYKIIKKIIYK</sequence>
<feature type="transmembrane region" description="Helical" evidence="1">
    <location>
        <begin position="89"/>
        <end position="107"/>
    </location>
</feature>
<feature type="transmembrane region" description="Helical" evidence="1">
    <location>
        <begin position="119"/>
        <end position="136"/>
    </location>
</feature>
<reference evidence="2 3" key="1">
    <citation type="submission" date="2020-05" db="EMBL/GenBank/DDBJ databases">
        <title>Draft genome of xy-202 and genomic insight in genome of the genus Peptostreptococcus.</title>
        <authorList>
            <person name="Zhang Z."/>
        </authorList>
    </citation>
    <scope>NUCLEOTIDE SEQUENCE [LARGE SCALE GENOMIC DNA]</scope>
    <source>
        <strain evidence="2 3">DSM 27025</strain>
    </source>
</reference>
<dbReference type="EMBL" id="JABGBW010000003">
    <property type="protein sequence ID" value="MBC2576236.1"/>
    <property type="molecule type" value="Genomic_DNA"/>
</dbReference>
<feature type="transmembrane region" description="Helical" evidence="1">
    <location>
        <begin position="12"/>
        <end position="37"/>
    </location>
</feature>
<keyword evidence="1" id="KW-0472">Membrane</keyword>
<proteinExistence type="predicted"/>
<organism evidence="2 3">
    <name type="scientific">Peptostreptococcus canis</name>
    <dbReference type="NCBI Taxonomy" id="1159213"/>
    <lineage>
        <taxon>Bacteria</taxon>
        <taxon>Bacillati</taxon>
        <taxon>Bacillota</taxon>
        <taxon>Clostridia</taxon>
        <taxon>Peptostreptococcales</taxon>
        <taxon>Peptostreptococcaceae</taxon>
        <taxon>Peptostreptococcus</taxon>
    </lineage>
</organism>
<evidence type="ECO:0000313" key="2">
    <source>
        <dbReference type="EMBL" id="MBC2576236.1"/>
    </source>
</evidence>
<protein>
    <submittedName>
        <fullName evidence="2">Uncharacterized protein</fullName>
    </submittedName>
</protein>
<dbReference type="RefSeq" id="WP_185624252.1">
    <property type="nucleotide sequence ID" value="NZ_JABGBW010000003.1"/>
</dbReference>
<dbReference type="Proteomes" id="UP000713904">
    <property type="component" value="Unassembled WGS sequence"/>
</dbReference>
<keyword evidence="3" id="KW-1185">Reference proteome</keyword>
<comment type="caution">
    <text evidence="2">The sequence shown here is derived from an EMBL/GenBank/DDBJ whole genome shotgun (WGS) entry which is preliminary data.</text>
</comment>
<name>A0ABR6TMQ6_9FIRM</name>
<accession>A0ABR6TMQ6</accession>
<keyword evidence="1" id="KW-0812">Transmembrane</keyword>